<dbReference type="Gene3D" id="1.20.120.1450">
    <property type="match status" value="1"/>
</dbReference>
<reference evidence="1 2" key="1">
    <citation type="submission" date="2016-11" db="EMBL/GenBank/DDBJ databases">
        <authorList>
            <person name="Jaros S."/>
            <person name="Januszkiewicz K."/>
            <person name="Wedrychowicz H."/>
        </authorList>
    </citation>
    <scope>NUCLEOTIDE SEQUENCE [LARGE SCALE GENOMIC DNA]</scope>
    <source>
        <strain evidence="1 2">DSM 44666</strain>
    </source>
</reference>
<dbReference type="GO" id="GO:0009234">
    <property type="term" value="P:menaquinone biosynthetic process"/>
    <property type="evidence" value="ECO:0007669"/>
    <property type="project" value="InterPro"/>
</dbReference>
<sequence>MIIMSVHTSDQKWIEELKSHATEPLVESMIGEANIPLFFTKVIQLLLDSCDIDIERKKRFAIGVTLLQMGLEVHDQIPVHSDSSSAHTASRQLLVLAGDYYSSRYYRLFSLHGELKAIAFFSDRVGEINKSRLNLHLSMLRENRLPHGSYDDLIKFTSGLFAALADFFHVKEIFSYNWDEVIPPLLLVYFLYSRPDWYMEISDSLRKLVCQKWIAAFHKIEHEHDSAIAELKSLFDELSPWVNQHL</sequence>
<evidence type="ECO:0000313" key="1">
    <source>
        <dbReference type="EMBL" id="SHE43380.1"/>
    </source>
</evidence>
<evidence type="ECO:0000313" key="2">
    <source>
        <dbReference type="Proteomes" id="UP000184476"/>
    </source>
</evidence>
<accession>A0A1M4TFV4</accession>
<dbReference type="OrthoDB" id="2417886at2"/>
<protein>
    <submittedName>
        <fullName evidence="1">Heptaprenyl diphosphate synthase (HEPPP synthase) subunit 1</fullName>
    </submittedName>
</protein>
<dbReference type="Pfam" id="PF07307">
    <property type="entry name" value="HEPPP_synt_1"/>
    <property type="match status" value="1"/>
</dbReference>
<gene>
    <name evidence="1" type="ORF">SAMN05444392_101450</name>
</gene>
<dbReference type="STRING" id="112248.SAMN05444392_101450"/>
<dbReference type="Proteomes" id="UP000184476">
    <property type="component" value="Unassembled WGS sequence"/>
</dbReference>
<name>A0A1M4TFV4_9BACL</name>
<dbReference type="InterPro" id="IPR009920">
    <property type="entry name" value="HEPPP_synth_su1"/>
</dbReference>
<dbReference type="AlphaFoldDB" id="A0A1M4TFV4"/>
<proteinExistence type="predicted"/>
<organism evidence="1 2">
    <name type="scientific">Seinonella peptonophila</name>
    <dbReference type="NCBI Taxonomy" id="112248"/>
    <lineage>
        <taxon>Bacteria</taxon>
        <taxon>Bacillati</taxon>
        <taxon>Bacillota</taxon>
        <taxon>Bacilli</taxon>
        <taxon>Bacillales</taxon>
        <taxon>Thermoactinomycetaceae</taxon>
        <taxon>Seinonella</taxon>
    </lineage>
</organism>
<dbReference type="EMBL" id="FQVL01000001">
    <property type="protein sequence ID" value="SHE43380.1"/>
    <property type="molecule type" value="Genomic_DNA"/>
</dbReference>
<keyword evidence="2" id="KW-1185">Reference proteome</keyword>